<dbReference type="RefSeq" id="WP_051843391.1">
    <property type="nucleotide sequence ID" value="NZ_CP054926.1"/>
</dbReference>
<dbReference type="Proteomes" id="UP001456562">
    <property type="component" value="Unassembled WGS sequence"/>
</dbReference>
<organism evidence="2 3">
    <name type="scientific">Streptomyces microflavus</name>
    <name type="common">Streptomyces lipmanii</name>
    <dbReference type="NCBI Taxonomy" id="1919"/>
    <lineage>
        <taxon>Bacteria</taxon>
        <taxon>Bacillati</taxon>
        <taxon>Actinomycetota</taxon>
        <taxon>Actinomycetes</taxon>
        <taxon>Kitasatosporales</taxon>
        <taxon>Streptomycetaceae</taxon>
        <taxon>Streptomyces</taxon>
    </lineage>
</organism>
<dbReference type="EMBL" id="JBEJUE010000010">
    <property type="protein sequence ID" value="MER0425324.1"/>
    <property type="molecule type" value="Genomic_DNA"/>
</dbReference>
<evidence type="ECO:0000313" key="4">
    <source>
        <dbReference type="Proteomes" id="UP001456562"/>
    </source>
</evidence>
<dbReference type="AlphaFoldDB" id="A0A7H8MXP8"/>
<keyword evidence="4" id="KW-1185">Reference proteome</keyword>
<name>A0A7H8MXP8_STRMI</name>
<accession>A0A7H8MXP8</accession>
<dbReference type="EMBL" id="CP054926">
    <property type="protein sequence ID" value="QKW46658.1"/>
    <property type="molecule type" value="Genomic_DNA"/>
</dbReference>
<evidence type="ECO:0000313" key="2">
    <source>
        <dbReference type="EMBL" id="QKW46658.1"/>
    </source>
</evidence>
<gene>
    <name evidence="1" type="ORF">ABR748_13985</name>
    <name evidence="2" type="ORF">HUT09_31230</name>
</gene>
<protein>
    <submittedName>
        <fullName evidence="2">Uncharacterized protein</fullName>
    </submittedName>
</protein>
<sequence length="186" mass="20165">MDATVVGLLAAVVGVGGTLGSAWLTHRSGAAARREEWQRIEQSRLAGLAVEQRQSGLQERKACYAAFNAAGRHYLATLSDHAHVLRHGAEDPRESLAEVDAARAEYGRQYAEAQMVVPDTVLAELRTVNAALGSVYGCLARLTRGAPREGDDIDAVRSEVRRAWQFLTRMRATMRADLDVTGPSHG</sequence>
<dbReference type="Proteomes" id="UP000509345">
    <property type="component" value="Chromosome"/>
</dbReference>
<evidence type="ECO:0000313" key="3">
    <source>
        <dbReference type="Proteomes" id="UP000509345"/>
    </source>
</evidence>
<reference evidence="2 3" key="1">
    <citation type="submission" date="2020-06" db="EMBL/GenBank/DDBJ databases">
        <title>Genome mining for natural products.</title>
        <authorList>
            <person name="Zhang B."/>
            <person name="Shi J."/>
            <person name="Ge H."/>
        </authorList>
    </citation>
    <scope>NUCLEOTIDE SEQUENCE [LARGE SCALE GENOMIC DNA]</scope>
    <source>
        <strain evidence="2 3">NA06532</strain>
    </source>
</reference>
<proteinExistence type="predicted"/>
<reference evidence="1 4" key="2">
    <citation type="submission" date="2024-01" db="EMBL/GenBank/DDBJ databases">
        <title>Metagenomic exploration of the rhizosphere soil microbial community and their significance in facilitating the development of wild simulated ginseng.</title>
        <authorList>
            <person name="Huang J."/>
        </authorList>
    </citation>
    <scope>NUCLEOTIDE SEQUENCE [LARGE SCALE GENOMIC DNA]</scope>
    <source>
        <strain evidence="1 4">WY141</strain>
    </source>
</reference>
<evidence type="ECO:0000313" key="1">
    <source>
        <dbReference type="EMBL" id="MER0425324.1"/>
    </source>
</evidence>
<dbReference type="GeneID" id="87635754"/>